<comment type="similarity">
    <text evidence="2">Belongs to the FAD-binding monooxygenase family.</text>
</comment>
<evidence type="ECO:0000256" key="4">
    <source>
        <dbReference type="ARBA" id="ARBA00022827"/>
    </source>
</evidence>
<evidence type="ECO:0000256" key="1">
    <source>
        <dbReference type="ARBA" id="ARBA00001974"/>
    </source>
</evidence>
<dbReference type="GO" id="GO:0050660">
    <property type="term" value="F:flavin adenine dinucleotide binding"/>
    <property type="evidence" value="ECO:0007669"/>
    <property type="project" value="InterPro"/>
</dbReference>
<keyword evidence="3" id="KW-0285">Flavoprotein</keyword>
<protein>
    <submittedName>
        <fullName evidence="7">FAD-containing monooxygenase EthA</fullName>
    </submittedName>
</protein>
<dbReference type="EMBL" id="CAICSX020000002">
    <property type="protein sequence ID" value="CAD0216687.1"/>
    <property type="molecule type" value="Genomic_DNA"/>
</dbReference>
<dbReference type="InterPro" id="IPR020946">
    <property type="entry name" value="Flavin_mOase-like"/>
</dbReference>
<evidence type="ECO:0000313" key="8">
    <source>
        <dbReference type="Proteomes" id="UP000528185"/>
    </source>
</evidence>
<dbReference type="Pfam" id="PF00743">
    <property type="entry name" value="FMO-like"/>
    <property type="match status" value="1"/>
</dbReference>
<proteinExistence type="inferred from homology"/>
<name>A0AAN2AAR1_RHIRH</name>
<keyword evidence="5" id="KW-0560">Oxidoreductase</keyword>
<comment type="caution">
    <text evidence="7">The sequence shown here is derived from an EMBL/GenBank/DDBJ whole genome shotgun (WGS) entry which is preliminary data.</text>
</comment>
<dbReference type="InterPro" id="IPR036188">
    <property type="entry name" value="FAD/NAD-bd_sf"/>
</dbReference>
<dbReference type="SUPFAM" id="SSF51905">
    <property type="entry name" value="FAD/NAD(P)-binding domain"/>
    <property type="match status" value="1"/>
</dbReference>
<comment type="cofactor">
    <cofactor evidence="1">
        <name>FAD</name>
        <dbReference type="ChEBI" id="CHEBI:57692"/>
    </cofactor>
</comment>
<sequence>MNEQTSTKVLSVFNDDRPEIEHFDVLIVGAGISGIGSAARLVRDCPWASFAVLDALDGHGGTWRSNSFPGARSDSDLFTYAYSFKPWEGPPIARRDAILDYLNDVIGDYSLHEHIRYGHKVLRAVWSTTKSCWFASVRTANHDIVTIKANFLWMCQGYYRHLEGHIPDWPGLNDFRGDIIHPQRWPKDYAHTGKRIVVVGSGATAATLLPALAEEAEHVVQLQRSPSYYFASPNEYPLATQLRQLDIPKEWIHEILRQQLQKEHSMWVRHSLDNPEVAAREMLDGVREALGGTLPDDFIPRYKPWRQRVSMIPDGDFFNAINSGKADVVTGEIERLTESGILLKSGELLETDVIITATGFNINPFGDIEIARDGDLLDITETVTYRGLMFTDIPNLAWIAGYFRSASYTMRTELVGDLVTRLLNEMHEKDLKSVVPKLREEDQDMKFVPFLDTEEWRPGYVVRAGDTLPKSGNRDPWRHTQEYNADKAAFAVLEFATEPLVFE</sequence>
<dbReference type="GO" id="GO:0050661">
    <property type="term" value="F:NADP binding"/>
    <property type="evidence" value="ECO:0007669"/>
    <property type="project" value="InterPro"/>
</dbReference>
<reference evidence="7 8" key="1">
    <citation type="submission" date="2020-06" db="EMBL/GenBank/DDBJ databases">
        <authorList>
            <person name="De Coninck B."/>
            <person name="Ibrahim H."/>
        </authorList>
    </citation>
    <scope>NUCLEOTIDE SEQUENCE [LARGE SCALE GENOMIC DNA]</scope>
    <source>
        <strain evidence="7">Ag_rhizogenes_K599</strain>
    </source>
</reference>
<organism evidence="7 8">
    <name type="scientific">Rhizobium rhizogenes</name>
    <name type="common">Agrobacterium rhizogenes</name>
    <dbReference type="NCBI Taxonomy" id="359"/>
    <lineage>
        <taxon>Bacteria</taxon>
        <taxon>Pseudomonadati</taxon>
        <taxon>Pseudomonadota</taxon>
        <taxon>Alphaproteobacteria</taxon>
        <taxon>Hyphomicrobiales</taxon>
        <taxon>Rhizobiaceae</taxon>
        <taxon>Rhizobium/Agrobacterium group</taxon>
        <taxon>Rhizobium</taxon>
    </lineage>
</organism>
<evidence type="ECO:0000256" key="2">
    <source>
        <dbReference type="ARBA" id="ARBA00010139"/>
    </source>
</evidence>
<dbReference type="Proteomes" id="UP000528185">
    <property type="component" value="Unassembled WGS sequence"/>
</dbReference>
<keyword evidence="4" id="KW-0274">FAD</keyword>
<dbReference type="GO" id="GO:0004499">
    <property type="term" value="F:N,N-dimethylaniline monooxygenase activity"/>
    <property type="evidence" value="ECO:0007669"/>
    <property type="project" value="InterPro"/>
</dbReference>
<evidence type="ECO:0000313" key="7">
    <source>
        <dbReference type="EMBL" id="CAD0216687.1"/>
    </source>
</evidence>
<dbReference type="InterPro" id="IPR051820">
    <property type="entry name" value="FAD-binding_MO"/>
</dbReference>
<evidence type="ECO:0000256" key="6">
    <source>
        <dbReference type="ARBA" id="ARBA00023033"/>
    </source>
</evidence>
<dbReference type="Pfam" id="PF13450">
    <property type="entry name" value="NAD_binding_8"/>
    <property type="match status" value="1"/>
</dbReference>
<dbReference type="AlphaFoldDB" id="A0AAN2AAR1"/>
<evidence type="ECO:0000256" key="3">
    <source>
        <dbReference type="ARBA" id="ARBA00022630"/>
    </source>
</evidence>
<dbReference type="PANTHER" id="PTHR43872:SF1">
    <property type="entry name" value="MONOOXYGENASE, PUTATIVE (AFU_ORTHOLOGUE AFUA_8G02570)-RELATED"/>
    <property type="match status" value="1"/>
</dbReference>
<dbReference type="KEGG" id="aro:B0909_13340"/>
<dbReference type="PANTHER" id="PTHR43872">
    <property type="entry name" value="MONOOXYGENASE, PUTATIVE (AFU_ORTHOLOGUE AFUA_8G02570)-RELATED"/>
    <property type="match status" value="1"/>
</dbReference>
<accession>A0AAN2AAR1</accession>
<dbReference type="Gene3D" id="3.50.50.60">
    <property type="entry name" value="FAD/NAD(P)-binding domain"/>
    <property type="match status" value="3"/>
</dbReference>
<dbReference type="RefSeq" id="WP_065116726.1">
    <property type="nucleotide sequence ID" value="NZ_CAICSX020000002.1"/>
</dbReference>
<keyword evidence="6 7" id="KW-0503">Monooxygenase</keyword>
<evidence type="ECO:0000256" key="5">
    <source>
        <dbReference type="ARBA" id="ARBA00023002"/>
    </source>
</evidence>
<gene>
    <name evidence="7" type="primary">ethA</name>
    <name evidence="7" type="ORF">AGRHK599_LOCUS4950</name>
</gene>